<evidence type="ECO:0000313" key="3">
    <source>
        <dbReference type="EMBL" id="OIW34188.1"/>
    </source>
</evidence>
<evidence type="ECO:0000256" key="2">
    <source>
        <dbReference type="ARBA" id="ARBA00023002"/>
    </source>
</evidence>
<sequence>LLTALGFLTAAKAAYSILDFIYFYLKPSQLHRYLHPSRDGSKQPWALVTGATDGIGKALAHELASHGFNVVIHGRNATKLAAVEAELRSAHPGRVFRTLRVDAGRVPCVGCLEQQKDSGLPPGVAAAVDFDSILASLSDIHLTVLVSNAGGAAHPVYRTLDEMSAADITANVSLNALFPLHLLARLIPSLTRNAPSLVIAIGSLADNGLPFLSSYGPSKSFLMSLAGCVARDMRVEGCDVEVVGMRAGRVTGVSHQKTEASWFLPDARTFARAALGRVGCGRAECVPYWGHAVQQVLGVEMMPAWVRERLFL</sequence>
<organism evidence="3 4">
    <name type="scientific">Coniochaeta ligniaria NRRL 30616</name>
    <dbReference type="NCBI Taxonomy" id="1408157"/>
    <lineage>
        <taxon>Eukaryota</taxon>
        <taxon>Fungi</taxon>
        <taxon>Dikarya</taxon>
        <taxon>Ascomycota</taxon>
        <taxon>Pezizomycotina</taxon>
        <taxon>Sordariomycetes</taxon>
        <taxon>Sordariomycetidae</taxon>
        <taxon>Coniochaetales</taxon>
        <taxon>Coniochaetaceae</taxon>
        <taxon>Coniochaeta</taxon>
    </lineage>
</organism>
<name>A0A1J7JXN6_9PEZI</name>
<dbReference type="Proteomes" id="UP000182658">
    <property type="component" value="Unassembled WGS sequence"/>
</dbReference>
<dbReference type="PRINTS" id="PR00081">
    <property type="entry name" value="GDHRDH"/>
</dbReference>
<dbReference type="STRING" id="1408157.A0A1J7JXN6"/>
<feature type="non-terminal residue" evidence="3">
    <location>
        <position position="312"/>
    </location>
</feature>
<evidence type="ECO:0000313" key="4">
    <source>
        <dbReference type="Proteomes" id="UP000182658"/>
    </source>
</evidence>
<dbReference type="OrthoDB" id="47007at2759"/>
<keyword evidence="2" id="KW-0560">Oxidoreductase</keyword>
<gene>
    <name evidence="3" type="ORF">CONLIGDRAFT_556438</name>
</gene>
<protein>
    <submittedName>
        <fullName evidence="3">Putative oxidoreductase,short chain dehydrogenase</fullName>
    </submittedName>
</protein>
<dbReference type="InterPro" id="IPR002347">
    <property type="entry name" value="SDR_fam"/>
</dbReference>
<dbReference type="InterPro" id="IPR036291">
    <property type="entry name" value="NAD(P)-bd_dom_sf"/>
</dbReference>
<reference evidence="3 4" key="1">
    <citation type="submission" date="2016-10" db="EMBL/GenBank/DDBJ databases">
        <title>Draft genome sequence of Coniochaeta ligniaria NRRL30616, a lignocellulolytic fungus for bioabatement of inhibitors in plant biomass hydrolysates.</title>
        <authorList>
            <consortium name="DOE Joint Genome Institute"/>
            <person name="Jimenez D.J."/>
            <person name="Hector R.E."/>
            <person name="Riley R."/>
            <person name="Sun H."/>
            <person name="Grigoriev I.V."/>
            <person name="Van Elsas J.D."/>
            <person name="Nichols N.N."/>
        </authorList>
    </citation>
    <scope>NUCLEOTIDE SEQUENCE [LARGE SCALE GENOMIC DNA]</scope>
    <source>
        <strain evidence="3 4">NRRL 30616</strain>
    </source>
</reference>
<dbReference type="PANTHER" id="PTHR43899">
    <property type="entry name" value="RH59310P"/>
    <property type="match status" value="1"/>
</dbReference>
<feature type="non-terminal residue" evidence="3">
    <location>
        <position position="1"/>
    </location>
</feature>
<proteinExistence type="inferred from homology"/>
<dbReference type="PANTHER" id="PTHR43899:SF13">
    <property type="entry name" value="RH59310P"/>
    <property type="match status" value="1"/>
</dbReference>
<dbReference type="Pfam" id="PF00106">
    <property type="entry name" value="adh_short"/>
    <property type="match status" value="2"/>
</dbReference>
<dbReference type="InParanoid" id="A0A1J7JXN6"/>
<dbReference type="GO" id="GO:0005783">
    <property type="term" value="C:endoplasmic reticulum"/>
    <property type="evidence" value="ECO:0007669"/>
    <property type="project" value="TreeGrafter"/>
</dbReference>
<dbReference type="EMBL" id="KV875094">
    <property type="protein sequence ID" value="OIW34188.1"/>
    <property type="molecule type" value="Genomic_DNA"/>
</dbReference>
<keyword evidence="4" id="KW-1185">Reference proteome</keyword>
<dbReference type="SUPFAM" id="SSF51735">
    <property type="entry name" value="NAD(P)-binding Rossmann-fold domains"/>
    <property type="match status" value="1"/>
</dbReference>
<comment type="similarity">
    <text evidence="1">Belongs to the short-chain dehydrogenases/reductases (SDR) family.</text>
</comment>
<dbReference type="AlphaFoldDB" id="A0A1J7JXN6"/>
<dbReference type="Gene3D" id="3.40.50.720">
    <property type="entry name" value="NAD(P)-binding Rossmann-like Domain"/>
    <property type="match status" value="1"/>
</dbReference>
<evidence type="ECO:0000256" key="1">
    <source>
        <dbReference type="ARBA" id="ARBA00006484"/>
    </source>
</evidence>
<dbReference type="GO" id="GO:0016491">
    <property type="term" value="F:oxidoreductase activity"/>
    <property type="evidence" value="ECO:0007669"/>
    <property type="project" value="UniProtKB-KW"/>
</dbReference>
<dbReference type="InterPro" id="IPR051019">
    <property type="entry name" value="VLCFA-Steroid_DH"/>
</dbReference>
<accession>A0A1J7JXN6</accession>